<accession>A0ABV2L4X9</accession>
<evidence type="ECO:0000313" key="9">
    <source>
        <dbReference type="Proteomes" id="UP001549145"/>
    </source>
</evidence>
<evidence type="ECO:0000256" key="5">
    <source>
        <dbReference type="ARBA" id="ARBA00038306"/>
    </source>
</evidence>
<evidence type="ECO:0000259" key="7">
    <source>
        <dbReference type="Pfam" id="PF13505"/>
    </source>
</evidence>
<comment type="caution">
    <text evidence="8">The sequence shown here is derived from an EMBL/GenBank/DDBJ whole genome shotgun (WGS) entry which is preliminary data.</text>
</comment>
<dbReference type="InterPro" id="IPR051692">
    <property type="entry name" value="OMP-like"/>
</dbReference>
<evidence type="ECO:0000313" key="8">
    <source>
        <dbReference type="EMBL" id="MET3692890.1"/>
    </source>
</evidence>
<evidence type="ECO:0000256" key="4">
    <source>
        <dbReference type="ARBA" id="ARBA00023237"/>
    </source>
</evidence>
<evidence type="ECO:0000256" key="2">
    <source>
        <dbReference type="ARBA" id="ARBA00022729"/>
    </source>
</evidence>
<dbReference type="Pfam" id="PF13505">
    <property type="entry name" value="OMP_b-brl"/>
    <property type="match status" value="1"/>
</dbReference>
<feature type="domain" description="Outer membrane protein beta-barrel" evidence="7">
    <location>
        <begin position="43"/>
        <end position="306"/>
    </location>
</feature>
<sequence>MRTATLALLAGFTLGVSAPALGADLDYGVLRGPDYEPEVQVIDWNGIYVGGHGGYSAASAGFKNAYRPLVANALRFTTAESDFNASSMLSSRGGNTEGASYGAFIGFNYQFDETVVGVEADYTRFDRTASTKDYNGLFRTNSAGYVETVRLDGMATARIEDYGTIRARGGYAIGNFLPYVTGGLAIGRVHTESAVTIQDFGYDAAAYKANQTSTSGKEVAVKNFGYVKDGFDPNNPEAGTPASNRVTASKTKTMGGFVLGAGLEFALTRNILLRGEYQYVMLNDFEKSSANRVSINTVRAGAALKF</sequence>
<dbReference type="PANTHER" id="PTHR34001:SF3">
    <property type="entry name" value="BLL7405 PROTEIN"/>
    <property type="match status" value="1"/>
</dbReference>
<evidence type="ECO:0000256" key="6">
    <source>
        <dbReference type="SAM" id="SignalP"/>
    </source>
</evidence>
<feature type="chain" id="PRO_5047261811" evidence="6">
    <location>
        <begin position="23"/>
        <end position="306"/>
    </location>
</feature>
<comment type="similarity">
    <text evidence="5">Belongs to the Omp25/RopB family.</text>
</comment>
<keyword evidence="3" id="KW-0472">Membrane</keyword>
<gene>
    <name evidence="8" type="ORF">ABID43_002430</name>
</gene>
<keyword evidence="2 6" id="KW-0732">Signal</keyword>
<feature type="signal peptide" evidence="6">
    <location>
        <begin position="1"/>
        <end position="22"/>
    </location>
</feature>
<dbReference type="SUPFAM" id="SSF56925">
    <property type="entry name" value="OMPA-like"/>
    <property type="match status" value="1"/>
</dbReference>
<evidence type="ECO:0000256" key="3">
    <source>
        <dbReference type="ARBA" id="ARBA00023136"/>
    </source>
</evidence>
<keyword evidence="4" id="KW-0998">Cell outer membrane</keyword>
<name>A0ABV2L4X9_9HYPH</name>
<organism evidence="8 9">
    <name type="scientific">Methylobacterium goesingense</name>
    <dbReference type="NCBI Taxonomy" id="243690"/>
    <lineage>
        <taxon>Bacteria</taxon>
        <taxon>Pseudomonadati</taxon>
        <taxon>Pseudomonadota</taxon>
        <taxon>Alphaproteobacteria</taxon>
        <taxon>Hyphomicrobiales</taxon>
        <taxon>Methylobacteriaceae</taxon>
        <taxon>Methylobacterium</taxon>
    </lineage>
</organism>
<comment type="subcellular location">
    <subcellularLocation>
        <location evidence="1">Cell outer membrane</location>
    </subcellularLocation>
</comment>
<protein>
    <submittedName>
        <fullName evidence="8">Opacity protein-like surface antigen</fullName>
    </submittedName>
</protein>
<proteinExistence type="inferred from homology"/>
<dbReference type="Gene3D" id="2.40.160.20">
    <property type="match status" value="1"/>
</dbReference>
<keyword evidence="9" id="KW-1185">Reference proteome</keyword>
<dbReference type="PANTHER" id="PTHR34001">
    <property type="entry name" value="BLL7405 PROTEIN"/>
    <property type="match status" value="1"/>
</dbReference>
<dbReference type="RefSeq" id="WP_238281800.1">
    <property type="nucleotide sequence ID" value="NZ_BPQL01000140.1"/>
</dbReference>
<dbReference type="InterPro" id="IPR027385">
    <property type="entry name" value="Beta-barrel_OMP"/>
</dbReference>
<evidence type="ECO:0000256" key="1">
    <source>
        <dbReference type="ARBA" id="ARBA00004442"/>
    </source>
</evidence>
<dbReference type="Proteomes" id="UP001549145">
    <property type="component" value="Unassembled WGS sequence"/>
</dbReference>
<dbReference type="EMBL" id="JBEPMM010000005">
    <property type="protein sequence ID" value="MET3692890.1"/>
    <property type="molecule type" value="Genomic_DNA"/>
</dbReference>
<dbReference type="InterPro" id="IPR011250">
    <property type="entry name" value="OMP/PagP_B-barrel"/>
</dbReference>
<reference evidence="8 9" key="1">
    <citation type="submission" date="2024-06" db="EMBL/GenBank/DDBJ databases">
        <title>Genomic Encyclopedia of Type Strains, Phase IV (KMG-IV): sequencing the most valuable type-strain genomes for metagenomic binning, comparative biology and taxonomic classification.</title>
        <authorList>
            <person name="Goeker M."/>
        </authorList>
    </citation>
    <scope>NUCLEOTIDE SEQUENCE [LARGE SCALE GENOMIC DNA]</scope>
    <source>
        <strain evidence="8 9">DSM 21331</strain>
    </source>
</reference>